<dbReference type="Pfam" id="PF12680">
    <property type="entry name" value="SnoaL_2"/>
    <property type="match status" value="1"/>
</dbReference>
<sequence length="181" mass="19875">MKHDQLALSRRELWLGGLGAVTAAGAILPLTGSSAADLPAPGPGCAGDNRRSVEIVEAFWHEVWQGLNPDAIDRLVHSDFVITSGGNDIVGREKFKAWVRRFQSEVNDFRFYIVETFQNQDGSRVTSRWRVTGRNNGLMNTRPNDAPFEMFGTAVLEVGPDGLLNVVSTRTRADTKPCHPG</sequence>
<evidence type="ECO:0000313" key="2">
    <source>
        <dbReference type="EMBL" id="MXP42466.1"/>
    </source>
</evidence>
<feature type="domain" description="SnoaL-like" evidence="1">
    <location>
        <begin position="56"/>
        <end position="163"/>
    </location>
</feature>
<accession>A0A6I4UV80</accession>
<dbReference type="InterPro" id="IPR037401">
    <property type="entry name" value="SnoaL-like"/>
</dbReference>
<evidence type="ECO:0000259" key="1">
    <source>
        <dbReference type="Pfam" id="PF12680"/>
    </source>
</evidence>
<proteinExistence type="predicted"/>
<dbReference type="OrthoDB" id="7479079at2"/>
<organism evidence="2 3">
    <name type="scientific">Croceibacterium soli</name>
    <dbReference type="NCBI Taxonomy" id="1739690"/>
    <lineage>
        <taxon>Bacteria</taxon>
        <taxon>Pseudomonadati</taxon>
        <taxon>Pseudomonadota</taxon>
        <taxon>Alphaproteobacteria</taxon>
        <taxon>Sphingomonadales</taxon>
        <taxon>Erythrobacteraceae</taxon>
        <taxon>Croceibacterium</taxon>
    </lineage>
</organism>
<dbReference type="InterPro" id="IPR032710">
    <property type="entry name" value="NTF2-like_dom_sf"/>
</dbReference>
<evidence type="ECO:0000313" key="3">
    <source>
        <dbReference type="Proteomes" id="UP000469159"/>
    </source>
</evidence>
<dbReference type="EMBL" id="WTYK01000008">
    <property type="protein sequence ID" value="MXP42466.1"/>
    <property type="molecule type" value="Genomic_DNA"/>
</dbReference>
<reference evidence="2 3" key="1">
    <citation type="submission" date="2019-12" db="EMBL/GenBank/DDBJ databases">
        <title>Genomic-based taxomic classification of the family Erythrobacteraceae.</title>
        <authorList>
            <person name="Xu L."/>
        </authorList>
    </citation>
    <scope>NUCLEOTIDE SEQUENCE [LARGE SCALE GENOMIC DNA]</scope>
    <source>
        <strain evidence="2 3">MCCC 1K02066</strain>
    </source>
</reference>
<keyword evidence="3" id="KW-1185">Reference proteome</keyword>
<dbReference type="SUPFAM" id="SSF54427">
    <property type="entry name" value="NTF2-like"/>
    <property type="match status" value="1"/>
</dbReference>
<comment type="caution">
    <text evidence="2">The sequence shown here is derived from an EMBL/GenBank/DDBJ whole genome shotgun (WGS) entry which is preliminary data.</text>
</comment>
<dbReference type="Proteomes" id="UP000469159">
    <property type="component" value="Unassembled WGS sequence"/>
</dbReference>
<gene>
    <name evidence="2" type="ORF">GRI75_12525</name>
</gene>
<name>A0A6I4UV80_9SPHN</name>
<dbReference type="Gene3D" id="3.10.450.50">
    <property type="match status" value="1"/>
</dbReference>
<dbReference type="AlphaFoldDB" id="A0A6I4UV80"/>
<protein>
    <recommendedName>
        <fullName evidence="1">SnoaL-like domain-containing protein</fullName>
    </recommendedName>
</protein>
<dbReference type="RefSeq" id="WP_160747328.1">
    <property type="nucleotide sequence ID" value="NZ_WTYK01000008.1"/>
</dbReference>